<gene>
    <name evidence="2" type="ORF">FXB38_08985</name>
</gene>
<evidence type="ECO:0000313" key="2">
    <source>
        <dbReference type="EMBL" id="TYL86151.1"/>
    </source>
</evidence>
<dbReference type="Proteomes" id="UP000324853">
    <property type="component" value="Unassembled WGS sequence"/>
</dbReference>
<reference evidence="2 3" key="1">
    <citation type="submission" date="2019-08" db="EMBL/GenBank/DDBJ databases">
        <title>Bradyrhizobium hipponensis sp. nov., a rhizobium isolated from a Lupinus angustifolius root nodule in Tunisia.</title>
        <authorList>
            <person name="Off K."/>
            <person name="Rejili M."/>
            <person name="Mars M."/>
            <person name="Brachmann A."/>
            <person name="Marin M."/>
        </authorList>
    </citation>
    <scope>NUCLEOTIDE SEQUENCE [LARGE SCALE GENOMIC DNA]</scope>
    <source>
        <strain evidence="2 3">CTAW11</strain>
    </source>
</reference>
<sequence>MSIPIIGAPTGVLLYFFCPVLIPLWQMRGGHAIMRHLAIELIDLKTVAAMSDRDMLLLPGVGHKKLAQIRTWLAMAIEEGKRG</sequence>
<organism evidence="2 3">
    <name type="scientific">Bradyrhizobium cytisi</name>
    <dbReference type="NCBI Taxonomy" id="515489"/>
    <lineage>
        <taxon>Bacteria</taxon>
        <taxon>Pseudomonadati</taxon>
        <taxon>Pseudomonadota</taxon>
        <taxon>Alphaproteobacteria</taxon>
        <taxon>Hyphomicrobiales</taxon>
        <taxon>Nitrobacteraceae</taxon>
        <taxon>Bradyrhizobium</taxon>
    </lineage>
</organism>
<dbReference type="AlphaFoldDB" id="A0A5S4WWZ8"/>
<comment type="caution">
    <text evidence="2">The sequence shown here is derived from an EMBL/GenBank/DDBJ whole genome shotgun (WGS) entry which is preliminary data.</text>
</comment>
<keyword evidence="3" id="KW-1185">Reference proteome</keyword>
<keyword evidence="1" id="KW-0812">Transmembrane</keyword>
<protein>
    <submittedName>
        <fullName evidence="2">Uncharacterized protein</fullName>
    </submittedName>
</protein>
<keyword evidence="1" id="KW-1133">Transmembrane helix</keyword>
<evidence type="ECO:0000256" key="1">
    <source>
        <dbReference type="SAM" id="Phobius"/>
    </source>
</evidence>
<dbReference type="RefSeq" id="WP_148750505.1">
    <property type="nucleotide sequence ID" value="NZ_VSSR01000014.1"/>
</dbReference>
<proteinExistence type="predicted"/>
<keyword evidence="1" id="KW-0472">Membrane</keyword>
<accession>A0A5S4WWZ8</accession>
<dbReference type="EMBL" id="VSSR01000014">
    <property type="protein sequence ID" value="TYL86151.1"/>
    <property type="molecule type" value="Genomic_DNA"/>
</dbReference>
<evidence type="ECO:0000313" key="3">
    <source>
        <dbReference type="Proteomes" id="UP000324853"/>
    </source>
</evidence>
<name>A0A5S4WWZ8_9BRAD</name>
<feature type="transmembrane region" description="Helical" evidence="1">
    <location>
        <begin position="6"/>
        <end position="25"/>
    </location>
</feature>